<dbReference type="SUPFAM" id="SSF48403">
    <property type="entry name" value="Ankyrin repeat"/>
    <property type="match status" value="1"/>
</dbReference>
<sequence>MYNLVLDLSHLITNRGVVENNILEAAHYGDLDTIKAAVAENADSVNFFDKFTGSTALHISAGSGNFSCVEFLAKCDGIDLFRADNDGKEAVHYAYEIGHYVIVDFLMDRMYPARLKINKLDF</sequence>
<gene>
    <name evidence="1" type="ORF">B7H23_07660</name>
</gene>
<dbReference type="Proteomes" id="UP000215405">
    <property type="component" value="Unassembled WGS sequence"/>
</dbReference>
<dbReference type="Gene3D" id="1.25.40.20">
    <property type="entry name" value="Ankyrin repeat-containing domain"/>
    <property type="match status" value="1"/>
</dbReference>
<dbReference type="InterPro" id="IPR002110">
    <property type="entry name" value="Ankyrin_rpt"/>
</dbReference>
<name>A0A231V3L6_9HYPH</name>
<organism evidence="1 2">
    <name type="scientific">Notoacmeibacter marinus</name>
    <dbReference type="NCBI Taxonomy" id="1876515"/>
    <lineage>
        <taxon>Bacteria</taxon>
        <taxon>Pseudomonadati</taxon>
        <taxon>Pseudomonadota</taxon>
        <taxon>Alphaproteobacteria</taxon>
        <taxon>Hyphomicrobiales</taxon>
        <taxon>Notoacmeibacteraceae</taxon>
        <taxon>Notoacmeibacter</taxon>
    </lineage>
</organism>
<dbReference type="Pfam" id="PF12796">
    <property type="entry name" value="Ank_2"/>
    <property type="match status" value="1"/>
</dbReference>
<comment type="caution">
    <text evidence="1">The sequence shown here is derived from an EMBL/GenBank/DDBJ whole genome shotgun (WGS) entry which is preliminary data.</text>
</comment>
<reference evidence="2" key="1">
    <citation type="journal article" date="2017" name="Int. J. Syst. Evol. Microbiol.">
        <title>Notoacmeibacter marinus gen. nov., sp. nov., isolated from the gut of a limpet and proposal of Notoacmeibacteraceae fam. nov. in the order Rhizobiales of the class Alphaproteobacteria.</title>
        <authorList>
            <person name="Huang Z."/>
            <person name="Guo F."/>
            <person name="Lai Q."/>
        </authorList>
    </citation>
    <scope>NUCLEOTIDE SEQUENCE [LARGE SCALE GENOMIC DNA]</scope>
    <source>
        <strain evidence="2">XMTR2A4</strain>
    </source>
</reference>
<protein>
    <submittedName>
        <fullName evidence="1">Uncharacterized protein</fullName>
    </submittedName>
</protein>
<evidence type="ECO:0000313" key="1">
    <source>
        <dbReference type="EMBL" id="OXT02740.1"/>
    </source>
</evidence>
<dbReference type="RefSeq" id="WP_094076690.1">
    <property type="nucleotide sequence ID" value="NZ_NBYO01000001.1"/>
</dbReference>
<dbReference type="EMBL" id="NBYO01000001">
    <property type="protein sequence ID" value="OXT02740.1"/>
    <property type="molecule type" value="Genomic_DNA"/>
</dbReference>
<dbReference type="InterPro" id="IPR036770">
    <property type="entry name" value="Ankyrin_rpt-contain_sf"/>
</dbReference>
<accession>A0A231V3L6</accession>
<keyword evidence="2" id="KW-1185">Reference proteome</keyword>
<dbReference type="AlphaFoldDB" id="A0A231V3L6"/>
<proteinExistence type="predicted"/>
<dbReference type="SMART" id="SM00248">
    <property type="entry name" value="ANK"/>
    <property type="match status" value="3"/>
</dbReference>
<evidence type="ECO:0000313" key="2">
    <source>
        <dbReference type="Proteomes" id="UP000215405"/>
    </source>
</evidence>